<dbReference type="EMBL" id="JXLP01000002">
    <property type="protein sequence ID" value="KIL79974.1"/>
    <property type="molecule type" value="Genomic_DNA"/>
</dbReference>
<evidence type="ECO:0000256" key="4">
    <source>
        <dbReference type="ARBA" id="ARBA00048782"/>
    </source>
</evidence>
<organism evidence="7 8">
    <name type="scientific">Bacillus badius</name>
    <dbReference type="NCBI Taxonomy" id="1455"/>
    <lineage>
        <taxon>Bacteria</taxon>
        <taxon>Bacillati</taxon>
        <taxon>Bacillota</taxon>
        <taxon>Bacilli</taxon>
        <taxon>Bacillales</taxon>
        <taxon>Bacillaceae</taxon>
        <taxon>Pseudobacillus</taxon>
    </lineage>
</organism>
<evidence type="ECO:0000259" key="6">
    <source>
        <dbReference type="Pfam" id="PF01625"/>
    </source>
</evidence>
<comment type="similarity">
    <text evidence="1 5">Belongs to the MsrA Met sulfoxide reductase family.</text>
</comment>
<keyword evidence="2 5" id="KW-0560">Oxidoreductase</keyword>
<comment type="function">
    <text evidence="5">Has an important function as a repair enzyme for proteins that have been inactivated by oxidation. Catalyzes the reversible oxidation-reduction of methionine sulfoxide in proteins to methionine.</text>
</comment>
<dbReference type="InterPro" id="IPR002569">
    <property type="entry name" value="Met_Sox_Rdtase_MsrA_dom"/>
</dbReference>
<reference evidence="7 8" key="1">
    <citation type="submission" date="2015-01" db="EMBL/GenBank/DDBJ databases">
        <title>Genome Assembly of Bacillus badius MTCC 1458.</title>
        <authorList>
            <person name="Verma A."/>
            <person name="Khatri I."/>
            <person name="Mual P."/>
            <person name="Subramanian S."/>
            <person name="Krishnamurthi S."/>
        </authorList>
    </citation>
    <scope>NUCLEOTIDE SEQUENCE [LARGE SCALE GENOMIC DNA]</scope>
    <source>
        <strain evidence="7 8">MTCC 1458</strain>
    </source>
</reference>
<sequence length="178" mass="20642">MEEKATFAGGCFWCMVKPFEEQPGIKEVISGYTGGSTENPTYEEVCSETTGHYEAVEITYDPAVFSYERLLEIYWRNIDPIDIGGQFHDRGRSYQTAVFYHTEEQRRLAEESKQKLQKSGRFPLPIGVKVLPAQPFYEAEESHQQYYKKNPHHYEDYHQGSGRAAFIRNHWGGKRSES</sequence>
<protein>
    <recommendedName>
        <fullName evidence="5">Peptide methionine sulfoxide reductase MsrA</fullName>
        <shortName evidence="5">Protein-methionine-S-oxide reductase</shortName>
        <ecNumber evidence="5">1.8.4.11</ecNumber>
    </recommendedName>
    <alternativeName>
        <fullName evidence="5">Peptide-methionine (S)-S-oxide reductase</fullName>
        <shortName evidence="5">Peptide Met(O) reductase</shortName>
    </alternativeName>
</protein>
<dbReference type="EC" id="1.8.4.11" evidence="5"/>
<feature type="domain" description="Peptide methionine sulphoxide reductase MsrA" evidence="6">
    <location>
        <begin position="4"/>
        <end position="155"/>
    </location>
</feature>
<comment type="catalytic activity">
    <reaction evidence="4 5">
        <text>[thioredoxin]-disulfide + L-methionine + H2O = L-methionine (S)-S-oxide + [thioredoxin]-dithiol</text>
        <dbReference type="Rhea" id="RHEA:19993"/>
        <dbReference type="Rhea" id="RHEA-COMP:10698"/>
        <dbReference type="Rhea" id="RHEA-COMP:10700"/>
        <dbReference type="ChEBI" id="CHEBI:15377"/>
        <dbReference type="ChEBI" id="CHEBI:29950"/>
        <dbReference type="ChEBI" id="CHEBI:50058"/>
        <dbReference type="ChEBI" id="CHEBI:57844"/>
        <dbReference type="ChEBI" id="CHEBI:58772"/>
        <dbReference type="EC" id="1.8.4.11"/>
    </reaction>
</comment>
<dbReference type="Pfam" id="PF01625">
    <property type="entry name" value="PMSR"/>
    <property type="match status" value="1"/>
</dbReference>
<evidence type="ECO:0000313" key="8">
    <source>
        <dbReference type="Proteomes" id="UP000031982"/>
    </source>
</evidence>
<accession>A0ABR5AZ72</accession>
<evidence type="ECO:0000256" key="5">
    <source>
        <dbReference type="HAMAP-Rule" id="MF_01401"/>
    </source>
</evidence>
<dbReference type="HAMAP" id="MF_01401">
    <property type="entry name" value="MsrA"/>
    <property type="match status" value="1"/>
</dbReference>
<evidence type="ECO:0000256" key="1">
    <source>
        <dbReference type="ARBA" id="ARBA00005591"/>
    </source>
</evidence>
<evidence type="ECO:0000256" key="3">
    <source>
        <dbReference type="ARBA" id="ARBA00047806"/>
    </source>
</evidence>
<proteinExistence type="inferred from homology"/>
<dbReference type="PANTHER" id="PTHR43774:SF1">
    <property type="entry name" value="PEPTIDE METHIONINE SULFOXIDE REDUCTASE MSRA 2"/>
    <property type="match status" value="1"/>
</dbReference>
<evidence type="ECO:0000256" key="2">
    <source>
        <dbReference type="ARBA" id="ARBA00023002"/>
    </source>
</evidence>
<dbReference type="Proteomes" id="UP000031982">
    <property type="component" value="Unassembled WGS sequence"/>
</dbReference>
<comment type="catalytic activity">
    <reaction evidence="3 5">
        <text>L-methionyl-[protein] + [thioredoxin]-disulfide + H2O = L-methionyl-(S)-S-oxide-[protein] + [thioredoxin]-dithiol</text>
        <dbReference type="Rhea" id="RHEA:14217"/>
        <dbReference type="Rhea" id="RHEA-COMP:10698"/>
        <dbReference type="Rhea" id="RHEA-COMP:10700"/>
        <dbReference type="Rhea" id="RHEA-COMP:12313"/>
        <dbReference type="Rhea" id="RHEA-COMP:12315"/>
        <dbReference type="ChEBI" id="CHEBI:15377"/>
        <dbReference type="ChEBI" id="CHEBI:16044"/>
        <dbReference type="ChEBI" id="CHEBI:29950"/>
        <dbReference type="ChEBI" id="CHEBI:44120"/>
        <dbReference type="ChEBI" id="CHEBI:50058"/>
        <dbReference type="EC" id="1.8.4.11"/>
    </reaction>
</comment>
<dbReference type="SUPFAM" id="SSF55068">
    <property type="entry name" value="Peptide methionine sulfoxide reductase"/>
    <property type="match status" value="1"/>
</dbReference>
<dbReference type="InterPro" id="IPR036509">
    <property type="entry name" value="Met_Sox_Rdtase_MsrA_sf"/>
</dbReference>
<gene>
    <name evidence="5" type="primary">msrA</name>
    <name evidence="7" type="ORF">SD77_2428</name>
</gene>
<feature type="active site" evidence="5">
    <location>
        <position position="11"/>
    </location>
</feature>
<keyword evidence="8" id="KW-1185">Reference proteome</keyword>
<dbReference type="NCBIfam" id="TIGR00401">
    <property type="entry name" value="msrA"/>
    <property type="match status" value="1"/>
</dbReference>
<evidence type="ECO:0000313" key="7">
    <source>
        <dbReference type="EMBL" id="KIL79974.1"/>
    </source>
</evidence>
<dbReference type="Gene3D" id="3.30.1060.10">
    <property type="entry name" value="Peptide methionine sulphoxide reductase MsrA"/>
    <property type="match status" value="1"/>
</dbReference>
<dbReference type="PANTHER" id="PTHR43774">
    <property type="entry name" value="PEPTIDE METHIONINE SULFOXIDE REDUCTASE"/>
    <property type="match status" value="1"/>
</dbReference>
<comment type="caution">
    <text evidence="7">The sequence shown here is derived from an EMBL/GenBank/DDBJ whole genome shotgun (WGS) entry which is preliminary data.</text>
</comment>
<name>A0ABR5AZ72_BACBA</name>